<sequence length="268" mass="29865">MAKKNGKRKRAQNLEAESEFEIAEDYSLETANLASNPFPLTDECHHYTRRQDVPWDIQKYWAQRYSIWSAYDYGIQMTDDAWFGVTPEPIANQVAKDLQQYTPSKKIVIDIFAGAGGNAIAFALSGHWDTIIAIEKNPSVLACAQHNATIYQVADRITWVNADCFAYLSSPTSQIDTSSTVIFASPPWGGPGYTSDEIFNLSTMLPYSVQEIHQACKGMPTALFLPRTSDLNQLARLSPNKDEKFDVVQYCMEGASKALVAYIPAVIS</sequence>
<comment type="catalytic activity">
    <reaction evidence="4">
        <text>a 5'-end (N(7)-methyl 5'-triphosphoguanosine)-ribonucleoside in snoRNA + S-adenosyl-L-methionine = a 5'-end (N(2),N(7)-dimethyl 5'-triphosphoguanosine)-ribonucleoside in snoRNA + S-adenosyl-L-homocysteine + H(+)</text>
        <dbReference type="Rhea" id="RHEA:78475"/>
        <dbReference type="Rhea" id="RHEA-COMP:19086"/>
        <dbReference type="Rhea" id="RHEA-COMP:19088"/>
        <dbReference type="ChEBI" id="CHEBI:15378"/>
        <dbReference type="ChEBI" id="CHEBI:57856"/>
        <dbReference type="ChEBI" id="CHEBI:59789"/>
        <dbReference type="ChEBI" id="CHEBI:156461"/>
        <dbReference type="ChEBI" id="CHEBI:172880"/>
    </reaction>
    <physiologicalReaction direction="left-to-right" evidence="4">
        <dbReference type="Rhea" id="RHEA:78476"/>
    </physiologicalReaction>
</comment>
<evidence type="ECO:0000256" key="6">
    <source>
        <dbReference type="ARBA" id="ARBA00049075"/>
    </source>
</evidence>
<comment type="similarity">
    <text evidence="2">Belongs to the methyltransferase superfamily. Trimethylguanosine synthase family.</text>
</comment>
<dbReference type="GO" id="GO:0071164">
    <property type="term" value="F:RNA cap trimethylguanosine synthase activity"/>
    <property type="evidence" value="ECO:0007669"/>
    <property type="project" value="TreeGrafter"/>
</dbReference>
<dbReference type="CDD" id="cd02440">
    <property type="entry name" value="AdoMet_MTases"/>
    <property type="match status" value="1"/>
</dbReference>
<evidence type="ECO:0000256" key="5">
    <source>
        <dbReference type="ARBA" id="ARBA00048763"/>
    </source>
</evidence>
<evidence type="ECO:0000313" key="8">
    <source>
        <dbReference type="EMBL" id="CAG8983530.1"/>
    </source>
</evidence>
<dbReference type="Proteomes" id="UP000701801">
    <property type="component" value="Unassembled WGS sequence"/>
</dbReference>
<dbReference type="InterPro" id="IPR019012">
    <property type="entry name" value="RNA_cap_Gua-N2-MeTrfase"/>
</dbReference>
<gene>
    <name evidence="8" type="ORF">HYALB_00004331</name>
</gene>
<organism evidence="8 9">
    <name type="scientific">Hymenoscyphus albidus</name>
    <dbReference type="NCBI Taxonomy" id="595503"/>
    <lineage>
        <taxon>Eukaryota</taxon>
        <taxon>Fungi</taxon>
        <taxon>Dikarya</taxon>
        <taxon>Ascomycota</taxon>
        <taxon>Pezizomycotina</taxon>
        <taxon>Leotiomycetes</taxon>
        <taxon>Helotiales</taxon>
        <taxon>Helotiaceae</taxon>
        <taxon>Hymenoscyphus</taxon>
    </lineage>
</organism>
<proteinExistence type="inferred from homology"/>
<keyword evidence="9" id="KW-1185">Reference proteome</keyword>
<dbReference type="SUPFAM" id="SSF53335">
    <property type="entry name" value="S-adenosyl-L-methionine-dependent methyltransferases"/>
    <property type="match status" value="1"/>
</dbReference>
<evidence type="ECO:0000256" key="7">
    <source>
        <dbReference type="ARBA" id="ARBA00049790"/>
    </source>
</evidence>
<comment type="catalytic activity">
    <reaction evidence="3">
        <text>a 5'-end (N(2),N(7)-dimethyl 5'-triphosphoguanosine)-ribonucleoside in snoRNA + S-adenosyl-L-methionine = a 5'-end (N(2),N(2),N(7)-trimethyl 5'-triphosphoguanosine)-ribonucleoside in snoRNA + S-adenosyl-L-homocysteine + H(+)</text>
        <dbReference type="Rhea" id="RHEA:78507"/>
        <dbReference type="Rhea" id="RHEA-COMP:19088"/>
        <dbReference type="Rhea" id="RHEA-COMP:19090"/>
        <dbReference type="ChEBI" id="CHEBI:15378"/>
        <dbReference type="ChEBI" id="CHEBI:57856"/>
        <dbReference type="ChEBI" id="CHEBI:59789"/>
        <dbReference type="ChEBI" id="CHEBI:167623"/>
        <dbReference type="ChEBI" id="CHEBI:172880"/>
    </reaction>
    <physiologicalReaction direction="left-to-right" evidence="3">
        <dbReference type="Rhea" id="RHEA:78508"/>
    </physiologicalReaction>
</comment>
<protein>
    <recommendedName>
        <fullName evidence="1">Trimethylguanosine synthase</fullName>
    </recommendedName>
    <alternativeName>
        <fullName evidence="7">Cap-specific guanine-N(2) methyltransferase</fullName>
    </alternativeName>
</protein>
<dbReference type="FunFam" id="3.40.50.150:FF:000270">
    <property type="entry name" value="RNA methylase family protein"/>
    <property type="match status" value="1"/>
</dbReference>
<dbReference type="Gene3D" id="3.40.50.150">
    <property type="entry name" value="Vaccinia Virus protein VP39"/>
    <property type="match status" value="1"/>
</dbReference>
<evidence type="ECO:0000256" key="2">
    <source>
        <dbReference type="ARBA" id="ARBA00025783"/>
    </source>
</evidence>
<comment type="catalytic activity">
    <reaction evidence="5">
        <text>a 5'-end (N(2),N(7)-dimethyl 5'-triphosphoguanosine)-ribonucleoside in snRNA + S-adenosyl-L-methionine = a 5'-end (N(2),N(2),N(7)-trimethyl 5'-triphosphoguanosine)-ribonucleoside in snRNA + S-adenosyl-L-homocysteine + H(+)</text>
        <dbReference type="Rhea" id="RHEA:78479"/>
        <dbReference type="Rhea" id="RHEA-COMP:19087"/>
        <dbReference type="Rhea" id="RHEA-COMP:19089"/>
        <dbReference type="ChEBI" id="CHEBI:15378"/>
        <dbReference type="ChEBI" id="CHEBI:57856"/>
        <dbReference type="ChEBI" id="CHEBI:59789"/>
        <dbReference type="ChEBI" id="CHEBI:167623"/>
        <dbReference type="ChEBI" id="CHEBI:172880"/>
    </reaction>
    <physiologicalReaction direction="left-to-right" evidence="5">
        <dbReference type="Rhea" id="RHEA:78480"/>
    </physiologicalReaction>
</comment>
<dbReference type="EMBL" id="CAJVRM010000727">
    <property type="protein sequence ID" value="CAG8983530.1"/>
    <property type="molecule type" value="Genomic_DNA"/>
</dbReference>
<dbReference type="OrthoDB" id="194443at2759"/>
<name>A0A9N9M2L5_9HELO</name>
<dbReference type="PANTHER" id="PTHR14741">
    <property type="entry name" value="S-ADENOSYLMETHIONINE-DEPENDENT METHYLTRANSFERASE RELATED"/>
    <property type="match status" value="1"/>
</dbReference>
<reference evidence="8" key="1">
    <citation type="submission" date="2021-07" db="EMBL/GenBank/DDBJ databases">
        <authorList>
            <person name="Durling M."/>
        </authorList>
    </citation>
    <scope>NUCLEOTIDE SEQUENCE</scope>
</reference>
<evidence type="ECO:0000256" key="3">
    <source>
        <dbReference type="ARBA" id="ARBA00047418"/>
    </source>
</evidence>
<dbReference type="InterPro" id="IPR029063">
    <property type="entry name" value="SAM-dependent_MTases_sf"/>
</dbReference>
<accession>A0A9N9M2L5</accession>
<dbReference type="Pfam" id="PF09445">
    <property type="entry name" value="Methyltransf_15"/>
    <property type="match status" value="1"/>
</dbReference>
<evidence type="ECO:0000313" key="9">
    <source>
        <dbReference type="Proteomes" id="UP000701801"/>
    </source>
</evidence>
<comment type="caution">
    <text evidence="8">The sequence shown here is derived from an EMBL/GenBank/DDBJ whole genome shotgun (WGS) entry which is preliminary data.</text>
</comment>
<dbReference type="PANTHER" id="PTHR14741:SF32">
    <property type="entry name" value="TRIMETHYLGUANOSINE SYNTHASE"/>
    <property type="match status" value="1"/>
</dbReference>
<dbReference type="GO" id="GO:0005634">
    <property type="term" value="C:nucleus"/>
    <property type="evidence" value="ECO:0007669"/>
    <property type="project" value="TreeGrafter"/>
</dbReference>
<dbReference type="AlphaFoldDB" id="A0A9N9M2L5"/>
<evidence type="ECO:0000256" key="1">
    <source>
        <dbReference type="ARBA" id="ARBA00018517"/>
    </source>
</evidence>
<comment type="catalytic activity">
    <reaction evidence="6">
        <text>a 5'-end (N(7)-methyl 5'-triphosphoguanosine)-ribonucleoside in snRNA + S-adenosyl-L-methionine = a 5'-end (N(2),N(7)-dimethyl 5'-triphosphoguanosine)-ribonucleoside in snRNA + S-adenosyl-L-homocysteine + H(+)</text>
        <dbReference type="Rhea" id="RHEA:78471"/>
        <dbReference type="Rhea" id="RHEA-COMP:19085"/>
        <dbReference type="Rhea" id="RHEA-COMP:19087"/>
        <dbReference type="ChEBI" id="CHEBI:15378"/>
        <dbReference type="ChEBI" id="CHEBI:57856"/>
        <dbReference type="ChEBI" id="CHEBI:59789"/>
        <dbReference type="ChEBI" id="CHEBI:156461"/>
        <dbReference type="ChEBI" id="CHEBI:172880"/>
    </reaction>
    <physiologicalReaction direction="left-to-right" evidence="6">
        <dbReference type="Rhea" id="RHEA:78472"/>
    </physiologicalReaction>
</comment>
<evidence type="ECO:0000256" key="4">
    <source>
        <dbReference type="ARBA" id="ARBA00048740"/>
    </source>
</evidence>